<name>B7KG85_GLOC7</name>
<dbReference type="SUPFAM" id="SSF159203">
    <property type="entry name" value="NifT/FixU-like"/>
    <property type="match status" value="1"/>
</dbReference>
<sequence length="66" mass="7227">MKVILSRRSDGNLSVYVPKKDLEEIVVNNTNGPDGTVLTLANGWELAFSSLADDIQLPQTLEAKKL</sequence>
<evidence type="ECO:0000313" key="2">
    <source>
        <dbReference type="Proteomes" id="UP000002384"/>
    </source>
</evidence>
<dbReference type="OrthoDB" id="9805052at2"/>
<dbReference type="STRING" id="65393.PCC7424_2129"/>
<dbReference type="InterPro" id="IPR009727">
    <property type="entry name" value="NifT"/>
</dbReference>
<dbReference type="RefSeq" id="WP_015954162.1">
    <property type="nucleotide sequence ID" value="NC_011729.1"/>
</dbReference>
<accession>B7KG85</accession>
<gene>
    <name evidence="1" type="ordered locus">PCC7424_2129</name>
</gene>
<keyword evidence="2" id="KW-1185">Reference proteome</keyword>
<organism evidence="1 2">
    <name type="scientific">Gloeothece citriformis (strain PCC 7424)</name>
    <name type="common">Cyanothece sp. (strain PCC 7424)</name>
    <dbReference type="NCBI Taxonomy" id="65393"/>
    <lineage>
        <taxon>Bacteria</taxon>
        <taxon>Bacillati</taxon>
        <taxon>Cyanobacteriota</taxon>
        <taxon>Cyanophyceae</taxon>
        <taxon>Oscillatoriophycideae</taxon>
        <taxon>Chroococcales</taxon>
        <taxon>Aphanothecaceae</taxon>
        <taxon>Gloeothece</taxon>
        <taxon>Gloeothece citriformis</taxon>
    </lineage>
</organism>
<dbReference type="KEGG" id="cyc:PCC7424_2129"/>
<dbReference type="InterPro" id="IPR024044">
    <property type="entry name" value="NifT/FixU_barrel-like_dom_sf"/>
</dbReference>
<proteinExistence type="predicted"/>
<dbReference type="Gene3D" id="2.40.50.240">
    <property type="entry name" value="NifT/FixU-like"/>
    <property type="match status" value="1"/>
</dbReference>
<evidence type="ECO:0000313" key="1">
    <source>
        <dbReference type="EMBL" id="ACK70556.1"/>
    </source>
</evidence>
<dbReference type="EMBL" id="CP001291">
    <property type="protein sequence ID" value="ACK70556.1"/>
    <property type="molecule type" value="Genomic_DNA"/>
</dbReference>
<dbReference type="Proteomes" id="UP000002384">
    <property type="component" value="Chromosome"/>
</dbReference>
<dbReference type="AlphaFoldDB" id="B7KG85"/>
<dbReference type="NCBIfam" id="TIGR02934">
    <property type="entry name" value="nifT_nitrog"/>
    <property type="match status" value="1"/>
</dbReference>
<dbReference type="eggNOG" id="COG5554">
    <property type="taxonomic scope" value="Bacteria"/>
</dbReference>
<reference evidence="2" key="1">
    <citation type="journal article" date="2011" name="MBio">
        <title>Novel metabolic attributes of the genus Cyanothece, comprising a group of unicellular nitrogen-fixing Cyanobacteria.</title>
        <authorList>
            <person name="Bandyopadhyay A."/>
            <person name="Elvitigala T."/>
            <person name="Welsh E."/>
            <person name="Stockel J."/>
            <person name="Liberton M."/>
            <person name="Min H."/>
            <person name="Sherman L.A."/>
            <person name="Pakrasi H.B."/>
        </authorList>
    </citation>
    <scope>NUCLEOTIDE SEQUENCE [LARGE SCALE GENOMIC DNA]</scope>
    <source>
        <strain evidence="2">PCC 7424</strain>
    </source>
</reference>
<dbReference type="GO" id="GO:0009399">
    <property type="term" value="P:nitrogen fixation"/>
    <property type="evidence" value="ECO:0007669"/>
    <property type="project" value="InterPro"/>
</dbReference>
<dbReference type="HOGENOM" id="CLU_195869_1_0_3"/>
<dbReference type="Pfam" id="PF06988">
    <property type="entry name" value="NifT"/>
    <property type="match status" value="1"/>
</dbReference>
<protein>
    <submittedName>
        <fullName evidence="1">Nitrogen fixation protein FixT</fullName>
    </submittedName>
</protein>